<keyword evidence="2 7" id="KW-0699">rRNA-binding</keyword>
<dbReference type="NCBIfam" id="TIGR00060">
    <property type="entry name" value="L18_bact"/>
    <property type="match status" value="1"/>
</dbReference>
<comment type="subunit">
    <text evidence="7">Part of the 50S ribosomal subunit; part of the 5S rRNA/L5/L18/L25 subcomplex. Contacts the 5S and 23S rRNAs.</text>
</comment>
<evidence type="ECO:0000313" key="9">
    <source>
        <dbReference type="Proteomes" id="UP000231450"/>
    </source>
</evidence>
<dbReference type="InterPro" id="IPR005484">
    <property type="entry name" value="Ribosomal_uL18_bac/plant/anim"/>
</dbReference>
<keyword evidence="5 7" id="KW-0687">Ribonucleoprotein</keyword>
<evidence type="ECO:0000256" key="5">
    <source>
        <dbReference type="ARBA" id="ARBA00023274"/>
    </source>
</evidence>
<dbReference type="PANTHER" id="PTHR12899">
    <property type="entry name" value="39S RIBOSOMAL PROTEIN L18, MITOCHONDRIAL"/>
    <property type="match status" value="1"/>
</dbReference>
<dbReference type="GO" id="GO:0022625">
    <property type="term" value="C:cytosolic large ribosomal subunit"/>
    <property type="evidence" value="ECO:0007669"/>
    <property type="project" value="TreeGrafter"/>
</dbReference>
<dbReference type="EMBL" id="PFDW01000069">
    <property type="protein sequence ID" value="PJE57958.1"/>
    <property type="molecule type" value="Genomic_DNA"/>
</dbReference>
<reference evidence="9" key="1">
    <citation type="submission" date="2017-09" db="EMBL/GenBank/DDBJ databases">
        <title>Depth-based differentiation of microbial function through sediment-hosted aquifers and enrichment of novel symbionts in the deep terrestrial subsurface.</title>
        <authorList>
            <person name="Probst A.J."/>
            <person name="Ladd B."/>
            <person name="Jarett J.K."/>
            <person name="Geller-Mcgrath D.E."/>
            <person name="Sieber C.M.K."/>
            <person name="Emerson J.B."/>
            <person name="Anantharaman K."/>
            <person name="Thomas B.C."/>
            <person name="Malmstrom R."/>
            <person name="Stieglmeier M."/>
            <person name="Klingl A."/>
            <person name="Woyke T."/>
            <person name="Ryan C.M."/>
            <person name="Banfield J.F."/>
        </authorList>
    </citation>
    <scope>NUCLEOTIDE SEQUENCE [LARGE SCALE GENOMIC DNA]</scope>
</reference>
<sequence length="114" mass="12811">MLAKRVKRHKKIRARIKGTKNRPRLSVFRSTKYLQVQLINDGKGETLLGVTDKAIKMGGKKMTKIESAKELGKVLAEKAIKQKIDTVVFDRGGFKYHGRIKSLADSAREGGLKF</sequence>
<organism evidence="8 9">
    <name type="scientific">Candidatus Portnoybacteria bacterium CG10_big_fil_rev_8_21_14_0_10_36_7</name>
    <dbReference type="NCBI Taxonomy" id="1974812"/>
    <lineage>
        <taxon>Bacteria</taxon>
        <taxon>Candidatus Portnoyibacteriota</taxon>
    </lineage>
</organism>
<dbReference type="Pfam" id="PF00861">
    <property type="entry name" value="Ribosomal_L18p"/>
    <property type="match status" value="1"/>
</dbReference>
<evidence type="ECO:0000256" key="7">
    <source>
        <dbReference type="HAMAP-Rule" id="MF_01337"/>
    </source>
</evidence>
<dbReference type="CDD" id="cd00432">
    <property type="entry name" value="Ribosomal_L18_L5e"/>
    <property type="match status" value="1"/>
</dbReference>
<evidence type="ECO:0000313" key="8">
    <source>
        <dbReference type="EMBL" id="PJE57958.1"/>
    </source>
</evidence>
<dbReference type="GO" id="GO:0003735">
    <property type="term" value="F:structural constituent of ribosome"/>
    <property type="evidence" value="ECO:0007669"/>
    <property type="project" value="InterPro"/>
</dbReference>
<gene>
    <name evidence="7" type="primary">rplR</name>
    <name evidence="8" type="ORF">COU81_03410</name>
</gene>
<evidence type="ECO:0000256" key="6">
    <source>
        <dbReference type="ARBA" id="ARBA00035197"/>
    </source>
</evidence>
<evidence type="ECO:0000256" key="3">
    <source>
        <dbReference type="ARBA" id="ARBA00022884"/>
    </source>
</evidence>
<proteinExistence type="inferred from homology"/>
<evidence type="ECO:0000256" key="1">
    <source>
        <dbReference type="ARBA" id="ARBA00007116"/>
    </source>
</evidence>
<accession>A0A2M8KDG3</accession>
<dbReference type="HAMAP" id="MF_01337_B">
    <property type="entry name" value="Ribosomal_uL18_B"/>
    <property type="match status" value="1"/>
</dbReference>
<name>A0A2M8KDG3_9BACT</name>
<dbReference type="PANTHER" id="PTHR12899:SF3">
    <property type="entry name" value="LARGE RIBOSOMAL SUBUNIT PROTEIN UL18M"/>
    <property type="match status" value="1"/>
</dbReference>
<comment type="caution">
    <text evidence="8">The sequence shown here is derived from an EMBL/GenBank/DDBJ whole genome shotgun (WGS) entry which is preliminary data.</text>
</comment>
<dbReference type="Gene3D" id="3.30.420.100">
    <property type="match status" value="1"/>
</dbReference>
<evidence type="ECO:0000256" key="2">
    <source>
        <dbReference type="ARBA" id="ARBA00022730"/>
    </source>
</evidence>
<keyword evidence="4 7" id="KW-0689">Ribosomal protein</keyword>
<comment type="function">
    <text evidence="7">This is one of the proteins that bind and probably mediate the attachment of the 5S RNA into the large ribosomal subunit, where it forms part of the central protuberance.</text>
</comment>
<dbReference type="InterPro" id="IPR057268">
    <property type="entry name" value="Ribosomal_L18"/>
</dbReference>
<dbReference type="GO" id="GO:0008097">
    <property type="term" value="F:5S rRNA binding"/>
    <property type="evidence" value="ECO:0007669"/>
    <property type="project" value="TreeGrafter"/>
</dbReference>
<comment type="similarity">
    <text evidence="1 7">Belongs to the universal ribosomal protein uL18 family.</text>
</comment>
<dbReference type="Proteomes" id="UP000231450">
    <property type="component" value="Unassembled WGS sequence"/>
</dbReference>
<dbReference type="GO" id="GO:0006412">
    <property type="term" value="P:translation"/>
    <property type="evidence" value="ECO:0007669"/>
    <property type="project" value="UniProtKB-UniRule"/>
</dbReference>
<dbReference type="AlphaFoldDB" id="A0A2M8KDG3"/>
<protein>
    <recommendedName>
        <fullName evidence="6 7">Large ribosomal subunit protein uL18</fullName>
    </recommendedName>
</protein>
<dbReference type="InterPro" id="IPR004389">
    <property type="entry name" value="Ribosomal_uL18_bac-type"/>
</dbReference>
<dbReference type="FunFam" id="3.30.420.100:FF:000001">
    <property type="entry name" value="50S ribosomal protein L18"/>
    <property type="match status" value="1"/>
</dbReference>
<evidence type="ECO:0000256" key="4">
    <source>
        <dbReference type="ARBA" id="ARBA00022980"/>
    </source>
</evidence>
<dbReference type="SUPFAM" id="SSF53137">
    <property type="entry name" value="Translational machinery components"/>
    <property type="match status" value="1"/>
</dbReference>
<keyword evidence="3 7" id="KW-0694">RNA-binding</keyword>